<feature type="compositionally biased region" description="Acidic residues" evidence="1">
    <location>
        <begin position="28"/>
        <end position="40"/>
    </location>
</feature>
<gene>
    <name evidence="2" type="primary">Cnig_chr_X.g25444</name>
    <name evidence="2" type="ORF">B9Z55_025444</name>
</gene>
<organism evidence="2 3">
    <name type="scientific">Caenorhabditis nigoni</name>
    <dbReference type="NCBI Taxonomy" id="1611254"/>
    <lineage>
        <taxon>Eukaryota</taxon>
        <taxon>Metazoa</taxon>
        <taxon>Ecdysozoa</taxon>
        <taxon>Nematoda</taxon>
        <taxon>Chromadorea</taxon>
        <taxon>Rhabditida</taxon>
        <taxon>Rhabditina</taxon>
        <taxon>Rhabditomorpha</taxon>
        <taxon>Rhabditoidea</taxon>
        <taxon>Rhabditidae</taxon>
        <taxon>Peloderinae</taxon>
        <taxon>Caenorhabditis</taxon>
    </lineage>
</organism>
<evidence type="ECO:0000313" key="3">
    <source>
        <dbReference type="Proteomes" id="UP000230233"/>
    </source>
</evidence>
<evidence type="ECO:0000313" key="2">
    <source>
        <dbReference type="EMBL" id="PIC20152.1"/>
    </source>
</evidence>
<feature type="region of interest" description="Disordered" evidence="1">
    <location>
        <begin position="270"/>
        <end position="303"/>
    </location>
</feature>
<protein>
    <submittedName>
        <fullName evidence="2">Uncharacterized protein</fullName>
    </submittedName>
</protein>
<feature type="region of interest" description="Disordered" evidence="1">
    <location>
        <begin position="1"/>
        <end position="61"/>
    </location>
</feature>
<dbReference type="AlphaFoldDB" id="A0A2G5SYV5"/>
<name>A0A2G5SYV5_9PELO</name>
<feature type="compositionally biased region" description="Polar residues" evidence="1">
    <location>
        <begin position="205"/>
        <end position="219"/>
    </location>
</feature>
<feature type="compositionally biased region" description="Low complexity" evidence="1">
    <location>
        <begin position="85"/>
        <end position="102"/>
    </location>
</feature>
<accession>A0A2G5SYV5</accession>
<evidence type="ECO:0000256" key="1">
    <source>
        <dbReference type="SAM" id="MobiDB-lite"/>
    </source>
</evidence>
<keyword evidence="3" id="KW-1185">Reference proteome</keyword>
<dbReference type="OrthoDB" id="10429623at2759"/>
<feature type="region of interest" description="Disordered" evidence="1">
    <location>
        <begin position="79"/>
        <end position="247"/>
    </location>
</feature>
<proteinExistence type="predicted"/>
<feature type="compositionally biased region" description="Acidic residues" evidence="1">
    <location>
        <begin position="113"/>
        <end position="127"/>
    </location>
</feature>
<reference evidence="3" key="1">
    <citation type="submission" date="2017-10" db="EMBL/GenBank/DDBJ databases">
        <title>Rapid genome shrinkage in a self-fertile nematode reveals novel sperm competition proteins.</title>
        <authorList>
            <person name="Yin D."/>
            <person name="Schwarz E.M."/>
            <person name="Thomas C.G."/>
            <person name="Felde R.L."/>
            <person name="Korf I.F."/>
            <person name="Cutter A.D."/>
            <person name="Schartner C.M."/>
            <person name="Ralston E.J."/>
            <person name="Meyer B.J."/>
            <person name="Haag E.S."/>
        </authorList>
    </citation>
    <scope>NUCLEOTIDE SEQUENCE [LARGE SCALE GENOMIC DNA]</scope>
    <source>
        <strain evidence="3">JU1422</strain>
    </source>
</reference>
<comment type="caution">
    <text evidence="2">The sequence shown here is derived from an EMBL/GenBank/DDBJ whole genome shotgun (WGS) entry which is preliminary data.</text>
</comment>
<dbReference type="EMBL" id="PDUG01000006">
    <property type="protein sequence ID" value="PIC20152.1"/>
    <property type="molecule type" value="Genomic_DNA"/>
</dbReference>
<feature type="compositionally biased region" description="Basic and acidic residues" evidence="1">
    <location>
        <begin position="220"/>
        <end position="241"/>
    </location>
</feature>
<sequence length="394" mass="43447">MDAEQFLRSEEEDTTPGSPITDMNELYQPDEEEQEQEDQPEVNPGAENGPEPAGNNVQIEENVLPAPAIRLPVITQGNGTVVEDAPPAEQAAPTAEQAPVEEIAAIPEKEESPEQDPVDVAPEEDLAAPEPVFLVPTGRPRRLSRPDSVITQGNSAPVVVPLVQERQLRPRPQAAPKRAPEDDAGSLAKRYRSNEVEEAPVAASGPSSKTSGPNQPEKSSPQERKVCESRTQHTDPGERIPSEGPQGKDNFCRVEGCNCENNYRNQTLKRNAEEDELSGKKGVHLNARSGNVAQEKNPEKDNNVERRVRSQAQPYQRRIGIQGPRSVSFRNFVLRENIHCCSLTSSILNCYVTTLIMKNVREVVRSSLVPICMHLTLPMTIDLSQDQNQCTRNI</sequence>
<dbReference type="Proteomes" id="UP000230233">
    <property type="component" value="Chromosome X"/>
</dbReference>